<keyword evidence="1" id="KW-0472">Membrane</keyword>
<keyword evidence="1" id="KW-0812">Transmembrane</keyword>
<feature type="transmembrane region" description="Helical" evidence="1">
    <location>
        <begin position="87"/>
        <end position="105"/>
    </location>
</feature>
<gene>
    <name evidence="2" type="ORF">DIW15_01390</name>
</gene>
<comment type="caution">
    <text evidence="2">The sequence shown here is derived from an EMBL/GenBank/DDBJ whole genome shotgun (WGS) entry which is preliminary data.</text>
</comment>
<evidence type="ECO:0000313" key="3">
    <source>
        <dbReference type="Proteomes" id="UP000262195"/>
    </source>
</evidence>
<dbReference type="EMBL" id="DQHO01000012">
    <property type="protein sequence ID" value="HCS93346.1"/>
    <property type="molecule type" value="Genomic_DNA"/>
</dbReference>
<evidence type="ECO:0000256" key="1">
    <source>
        <dbReference type="SAM" id="Phobius"/>
    </source>
</evidence>
<feature type="transmembrane region" description="Helical" evidence="1">
    <location>
        <begin position="38"/>
        <end position="66"/>
    </location>
</feature>
<dbReference type="STRING" id="1121105.GCA_000421665_02021"/>
<dbReference type="Proteomes" id="UP000262195">
    <property type="component" value="Unassembled WGS sequence"/>
</dbReference>
<dbReference type="Pfam" id="PF11188">
    <property type="entry name" value="DUF2975"/>
    <property type="match status" value="1"/>
</dbReference>
<dbReference type="InterPro" id="IPR021354">
    <property type="entry name" value="DUF2975"/>
</dbReference>
<accession>A0A3D4S3Y3</accession>
<sequence length="156" mass="17427">MKTKATVLKGTLIVISLMLLLFFSLILIQLLTGSGIEWTFSFGLFILALLLTLFGCFGVLFFLYQVVDLVAKNNAFSNRTLQLVARVKYMILTTAVVFLGILPYIYEAAQENDSPGILFFCIVLVSVPFIAFVFSLIVEELFKSAIILKTEHDLTV</sequence>
<proteinExistence type="predicted"/>
<protein>
    <submittedName>
        <fullName evidence="2">DUF2975 domain-containing protein</fullName>
    </submittedName>
</protein>
<feature type="transmembrane region" description="Helical" evidence="1">
    <location>
        <begin position="117"/>
        <end position="138"/>
    </location>
</feature>
<evidence type="ECO:0000313" key="2">
    <source>
        <dbReference type="EMBL" id="HCS93346.1"/>
    </source>
</evidence>
<keyword evidence="1" id="KW-1133">Transmembrane helix</keyword>
<name>A0A3D4S3Y3_9ENTE</name>
<feature type="transmembrane region" description="Helical" evidence="1">
    <location>
        <begin position="12"/>
        <end position="32"/>
    </location>
</feature>
<reference evidence="2 3" key="1">
    <citation type="journal article" date="2018" name="Nat. Biotechnol.">
        <title>A standardized bacterial taxonomy based on genome phylogeny substantially revises the tree of life.</title>
        <authorList>
            <person name="Parks D.H."/>
            <person name="Chuvochina M."/>
            <person name="Waite D.W."/>
            <person name="Rinke C."/>
            <person name="Skarshewski A."/>
            <person name="Chaumeil P.A."/>
            <person name="Hugenholtz P."/>
        </authorList>
    </citation>
    <scope>NUCLEOTIDE SEQUENCE [LARGE SCALE GENOMIC DNA]</scope>
    <source>
        <strain evidence="2">UBA11306</strain>
    </source>
</reference>
<dbReference type="AlphaFoldDB" id="A0A3D4S3Y3"/>
<organism evidence="2 3">
    <name type="scientific">Bavariicoccus seileri</name>
    <dbReference type="NCBI Taxonomy" id="549685"/>
    <lineage>
        <taxon>Bacteria</taxon>
        <taxon>Bacillati</taxon>
        <taxon>Bacillota</taxon>
        <taxon>Bacilli</taxon>
        <taxon>Lactobacillales</taxon>
        <taxon>Enterococcaceae</taxon>
        <taxon>Bavariicoccus</taxon>
    </lineage>
</organism>